<name>A0ABX8ECC8_9ACTN</name>
<accession>A0ABX8ECC8</accession>
<dbReference type="Proteomes" id="UP000679307">
    <property type="component" value="Chromosome"/>
</dbReference>
<dbReference type="RefSeq" id="WP_214057719.1">
    <property type="nucleotide sequence ID" value="NZ_BAAAHS010000037.1"/>
</dbReference>
<evidence type="ECO:0000313" key="1">
    <source>
        <dbReference type="EMBL" id="QVT78087.1"/>
    </source>
</evidence>
<proteinExistence type="predicted"/>
<protein>
    <submittedName>
        <fullName evidence="1">Uncharacterized protein</fullName>
    </submittedName>
</protein>
<evidence type="ECO:0000313" key="2">
    <source>
        <dbReference type="Proteomes" id="UP000679307"/>
    </source>
</evidence>
<gene>
    <name evidence="1" type="ORF">ENKNEFLB_00459</name>
</gene>
<keyword evidence="2" id="KW-1185">Reference proteome</keyword>
<dbReference type="EMBL" id="CP075371">
    <property type="protein sequence ID" value="QVT78087.1"/>
    <property type="molecule type" value="Genomic_DNA"/>
</dbReference>
<reference evidence="1 2" key="1">
    <citation type="submission" date="2021-05" db="EMBL/GenBank/DDBJ databases">
        <title>Complete genome of Nocardioides aquaticus KCTC 9944T isolated from meromictic and hypersaline Ekho Lake, Antarctica.</title>
        <authorList>
            <person name="Hwang K."/>
            <person name="Kim K.M."/>
            <person name="Choe H."/>
        </authorList>
    </citation>
    <scope>NUCLEOTIDE SEQUENCE [LARGE SCALE GENOMIC DNA]</scope>
    <source>
        <strain evidence="1 2">KCTC 9944</strain>
    </source>
</reference>
<sequence>MTDVAAAGSELMRLRGDPAAGGSPGGAGLVTVRARVPPPADGAQDEAWAVLRRVNDVVLAAVLLPAEEHAAPDADRHLPPWFRQACAPEGARSPDERRWTARSWLSWFDPSDRPWRWWDAEVVTPDLVRVRVEVPGWPVALGALAWALEAAGAVDVTEDESSG</sequence>
<organism evidence="1 2">
    <name type="scientific">Nocardioides aquaticus</name>
    <dbReference type="NCBI Taxonomy" id="160826"/>
    <lineage>
        <taxon>Bacteria</taxon>
        <taxon>Bacillati</taxon>
        <taxon>Actinomycetota</taxon>
        <taxon>Actinomycetes</taxon>
        <taxon>Propionibacteriales</taxon>
        <taxon>Nocardioidaceae</taxon>
        <taxon>Nocardioides</taxon>
    </lineage>
</organism>